<dbReference type="RefSeq" id="WP_237853178.1">
    <property type="nucleotide sequence ID" value="NZ_JAKLWS010000006.1"/>
</dbReference>
<dbReference type="Gene3D" id="3.10.180.10">
    <property type="entry name" value="2,3-Dihydroxybiphenyl 1,2-Dioxygenase, domain 1"/>
    <property type="match status" value="1"/>
</dbReference>
<dbReference type="CDD" id="cd06588">
    <property type="entry name" value="PhnB_like"/>
    <property type="match status" value="1"/>
</dbReference>
<sequence>MPTINPYLNFQGNTEEAFIFYQSIFGGEFIGGITRFSDTPEGNNLPENERDKVMHIALPIGDRNMIMGTDALESMNQTVEQGSNFYISIQADSKEQADQYFNGLSDEAEIEMEMQNMFWGDYFGMLTDKFGIKWMVSFSENS</sequence>
<feature type="domain" description="PhnB-like" evidence="1">
    <location>
        <begin position="4"/>
        <end position="136"/>
    </location>
</feature>
<evidence type="ECO:0000259" key="1">
    <source>
        <dbReference type="Pfam" id="PF06983"/>
    </source>
</evidence>
<dbReference type="Pfam" id="PF06983">
    <property type="entry name" value="3-dmu-9_3-mt"/>
    <property type="match status" value="1"/>
</dbReference>
<name>A0ABS9KBW6_9BACT</name>
<dbReference type="PANTHER" id="PTHR33990">
    <property type="entry name" value="PROTEIN YJDN-RELATED"/>
    <property type="match status" value="1"/>
</dbReference>
<reference evidence="2" key="2">
    <citation type="submission" date="2024-05" db="EMBL/GenBank/DDBJ databases">
        <title>Rhodohalobacter halophilus gen. nov., sp. nov., a moderately halophilic member of the family Balneolaceae.</title>
        <authorList>
            <person name="Xia J."/>
        </authorList>
    </citation>
    <scope>NUCLEOTIDE SEQUENCE</scope>
    <source>
        <strain evidence="2">WB101</strain>
    </source>
</reference>
<keyword evidence="3" id="KW-1185">Reference proteome</keyword>
<protein>
    <submittedName>
        <fullName evidence="2">VOC family protein</fullName>
    </submittedName>
</protein>
<dbReference type="InterPro" id="IPR028973">
    <property type="entry name" value="PhnB-like"/>
</dbReference>
<organism evidence="2 3">
    <name type="scientific">Rhodohalobacter sulfatireducens</name>
    <dbReference type="NCBI Taxonomy" id="2911366"/>
    <lineage>
        <taxon>Bacteria</taxon>
        <taxon>Pseudomonadati</taxon>
        <taxon>Balneolota</taxon>
        <taxon>Balneolia</taxon>
        <taxon>Balneolales</taxon>
        <taxon>Balneolaceae</taxon>
        <taxon>Rhodohalobacter</taxon>
    </lineage>
</organism>
<gene>
    <name evidence="2" type="ORF">L6773_07165</name>
</gene>
<dbReference type="SUPFAM" id="SSF54593">
    <property type="entry name" value="Glyoxalase/Bleomycin resistance protein/Dihydroxybiphenyl dioxygenase"/>
    <property type="match status" value="1"/>
</dbReference>
<dbReference type="InterPro" id="IPR029068">
    <property type="entry name" value="Glyas_Bleomycin-R_OHBP_Dase"/>
</dbReference>
<accession>A0ABS9KBW6</accession>
<dbReference type="Proteomes" id="UP001165366">
    <property type="component" value="Unassembled WGS sequence"/>
</dbReference>
<proteinExistence type="predicted"/>
<dbReference type="EMBL" id="JAKLWS010000006">
    <property type="protein sequence ID" value="MCG2588336.1"/>
    <property type="molecule type" value="Genomic_DNA"/>
</dbReference>
<evidence type="ECO:0000313" key="2">
    <source>
        <dbReference type="EMBL" id="MCG2588336.1"/>
    </source>
</evidence>
<dbReference type="PANTHER" id="PTHR33990:SF1">
    <property type="entry name" value="PROTEIN YJDN"/>
    <property type="match status" value="1"/>
</dbReference>
<evidence type="ECO:0000313" key="3">
    <source>
        <dbReference type="Proteomes" id="UP001165366"/>
    </source>
</evidence>
<comment type="caution">
    <text evidence="2">The sequence shown here is derived from an EMBL/GenBank/DDBJ whole genome shotgun (WGS) entry which is preliminary data.</text>
</comment>
<reference evidence="2" key="1">
    <citation type="submission" date="2022-01" db="EMBL/GenBank/DDBJ databases">
        <authorList>
            <person name="Wang Y."/>
        </authorList>
    </citation>
    <scope>NUCLEOTIDE SEQUENCE</scope>
    <source>
        <strain evidence="2">WB101</strain>
    </source>
</reference>